<gene>
    <name evidence="1" type="ORF">Slati_0387300</name>
</gene>
<organism evidence="1">
    <name type="scientific">Sesamum latifolium</name>
    <dbReference type="NCBI Taxonomy" id="2727402"/>
    <lineage>
        <taxon>Eukaryota</taxon>
        <taxon>Viridiplantae</taxon>
        <taxon>Streptophyta</taxon>
        <taxon>Embryophyta</taxon>
        <taxon>Tracheophyta</taxon>
        <taxon>Spermatophyta</taxon>
        <taxon>Magnoliopsida</taxon>
        <taxon>eudicotyledons</taxon>
        <taxon>Gunneridae</taxon>
        <taxon>Pentapetalae</taxon>
        <taxon>asterids</taxon>
        <taxon>lamiids</taxon>
        <taxon>Lamiales</taxon>
        <taxon>Pedaliaceae</taxon>
        <taxon>Sesamum</taxon>
    </lineage>
</organism>
<sequence length="186" mass="21266">MQVYRISKRNCGILFYDPSEQKIFVSRNAVFLEKDFSTDGRRDEVLFEESSEEPQHHNATSFEPSVPTDGVPFLRRSTRKSRPPERYGFMGLTSQLNNNPKTYGEAILDINSDKWLEAMKFKMDSMGSNQVWTLVDLPKGVRLVGCKWSTNVSLELTGSLRPSKLGSWRKDTLNDLGSTLRRPTLL</sequence>
<dbReference type="AlphaFoldDB" id="A0AAW2XZF6"/>
<comment type="caution">
    <text evidence="1">The sequence shown here is derived from an EMBL/GenBank/DDBJ whole genome shotgun (WGS) entry which is preliminary data.</text>
</comment>
<accession>A0AAW2XZF6</accession>
<evidence type="ECO:0000313" key="1">
    <source>
        <dbReference type="EMBL" id="KAL0457601.1"/>
    </source>
</evidence>
<reference evidence="1" key="2">
    <citation type="journal article" date="2024" name="Plant">
        <title>Genomic evolution and insights into agronomic trait innovations of Sesamum species.</title>
        <authorList>
            <person name="Miao H."/>
            <person name="Wang L."/>
            <person name="Qu L."/>
            <person name="Liu H."/>
            <person name="Sun Y."/>
            <person name="Le M."/>
            <person name="Wang Q."/>
            <person name="Wei S."/>
            <person name="Zheng Y."/>
            <person name="Lin W."/>
            <person name="Duan Y."/>
            <person name="Cao H."/>
            <person name="Xiong S."/>
            <person name="Wang X."/>
            <person name="Wei L."/>
            <person name="Li C."/>
            <person name="Ma Q."/>
            <person name="Ju M."/>
            <person name="Zhao R."/>
            <person name="Li G."/>
            <person name="Mu C."/>
            <person name="Tian Q."/>
            <person name="Mei H."/>
            <person name="Zhang T."/>
            <person name="Gao T."/>
            <person name="Zhang H."/>
        </authorList>
    </citation>
    <scope>NUCLEOTIDE SEQUENCE</scope>
    <source>
        <strain evidence="1">KEN1</strain>
    </source>
</reference>
<reference evidence="1" key="1">
    <citation type="submission" date="2020-06" db="EMBL/GenBank/DDBJ databases">
        <authorList>
            <person name="Li T."/>
            <person name="Hu X."/>
            <person name="Zhang T."/>
            <person name="Song X."/>
            <person name="Zhang H."/>
            <person name="Dai N."/>
            <person name="Sheng W."/>
            <person name="Hou X."/>
            <person name="Wei L."/>
        </authorList>
    </citation>
    <scope>NUCLEOTIDE SEQUENCE</scope>
    <source>
        <strain evidence="1">KEN1</strain>
        <tissue evidence="1">Leaf</tissue>
    </source>
</reference>
<dbReference type="EMBL" id="JACGWN010000002">
    <property type="protein sequence ID" value="KAL0457601.1"/>
    <property type="molecule type" value="Genomic_DNA"/>
</dbReference>
<proteinExistence type="predicted"/>
<name>A0AAW2XZF6_9LAMI</name>
<protein>
    <submittedName>
        <fullName evidence="1">Uncharacterized protein</fullName>
    </submittedName>
</protein>